<evidence type="ECO:0000256" key="2">
    <source>
        <dbReference type="ARBA" id="ARBA00004613"/>
    </source>
</evidence>
<evidence type="ECO:0000313" key="6">
    <source>
        <dbReference type="EMBL" id="MFC3073167.1"/>
    </source>
</evidence>
<gene>
    <name evidence="6" type="ORF">ACFOHH_08645</name>
</gene>
<dbReference type="EMBL" id="JBHRSP010000015">
    <property type="protein sequence ID" value="MFC3073167.1"/>
    <property type="molecule type" value="Genomic_DNA"/>
</dbReference>
<name>A0ABV7DE10_9HYPH</name>
<dbReference type="PRINTS" id="PR00313">
    <property type="entry name" value="CABNDNGRPT"/>
</dbReference>
<dbReference type="Gene3D" id="2.150.10.10">
    <property type="entry name" value="Serralysin-like metalloprotease, C-terminal"/>
    <property type="match status" value="4"/>
</dbReference>
<comment type="subcellular location">
    <subcellularLocation>
        <location evidence="2">Secreted</location>
    </subcellularLocation>
</comment>
<dbReference type="PROSITE" id="PS00330">
    <property type="entry name" value="HEMOLYSIN_CALCIUM"/>
    <property type="match status" value="3"/>
</dbReference>
<evidence type="ECO:0000256" key="1">
    <source>
        <dbReference type="ARBA" id="ARBA00001913"/>
    </source>
</evidence>
<feature type="domain" description="Peptidase M10 serralysin C-terminal" evidence="5">
    <location>
        <begin position="506"/>
        <end position="639"/>
    </location>
</feature>
<evidence type="ECO:0000256" key="4">
    <source>
        <dbReference type="ARBA" id="ARBA00022737"/>
    </source>
</evidence>
<proteinExistence type="predicted"/>
<dbReference type="InterPro" id="IPR001343">
    <property type="entry name" value="Hemolysn_Ca-bd"/>
</dbReference>
<dbReference type="PANTHER" id="PTHR38340">
    <property type="entry name" value="S-LAYER PROTEIN"/>
    <property type="match status" value="1"/>
</dbReference>
<evidence type="ECO:0000313" key="7">
    <source>
        <dbReference type="Proteomes" id="UP001595377"/>
    </source>
</evidence>
<keyword evidence="3" id="KW-0964">Secreted</keyword>
<dbReference type="SUPFAM" id="SSF51120">
    <property type="entry name" value="beta-Roll"/>
    <property type="match status" value="3"/>
</dbReference>
<dbReference type="InterPro" id="IPR011049">
    <property type="entry name" value="Serralysin-like_metalloprot_C"/>
</dbReference>
<protein>
    <submittedName>
        <fullName evidence="6">M10 family metallopeptidase C-terminal domain-containing protein</fullName>
    </submittedName>
</protein>
<evidence type="ECO:0000256" key="3">
    <source>
        <dbReference type="ARBA" id="ARBA00022525"/>
    </source>
</evidence>
<dbReference type="InterPro" id="IPR013858">
    <property type="entry name" value="Peptidase_M10B_C"/>
</dbReference>
<evidence type="ECO:0000259" key="5">
    <source>
        <dbReference type="Pfam" id="PF08548"/>
    </source>
</evidence>
<dbReference type="InterPro" id="IPR050557">
    <property type="entry name" value="RTX_toxin/Mannuronan_C5-epim"/>
</dbReference>
<comment type="caution">
    <text evidence="6">The sequence shown here is derived from an EMBL/GenBank/DDBJ whole genome shotgun (WGS) entry which is preliminary data.</text>
</comment>
<dbReference type="PANTHER" id="PTHR38340:SF1">
    <property type="entry name" value="S-LAYER PROTEIN"/>
    <property type="match status" value="1"/>
</dbReference>
<keyword evidence="7" id="KW-1185">Reference proteome</keyword>
<dbReference type="Proteomes" id="UP001595377">
    <property type="component" value="Unassembled WGS sequence"/>
</dbReference>
<keyword evidence="4" id="KW-0677">Repeat</keyword>
<dbReference type="InterPro" id="IPR018511">
    <property type="entry name" value="Hemolysin-typ_Ca-bd_CS"/>
</dbReference>
<reference evidence="7" key="1">
    <citation type="journal article" date="2019" name="Int. J. Syst. Evol. Microbiol.">
        <title>The Global Catalogue of Microorganisms (GCM) 10K type strain sequencing project: providing services to taxonomists for standard genome sequencing and annotation.</title>
        <authorList>
            <consortium name="The Broad Institute Genomics Platform"/>
            <consortium name="The Broad Institute Genome Sequencing Center for Infectious Disease"/>
            <person name="Wu L."/>
            <person name="Ma J."/>
        </authorList>
    </citation>
    <scope>NUCLEOTIDE SEQUENCE [LARGE SCALE GENOMIC DNA]</scope>
    <source>
        <strain evidence="7">KCTC 52677</strain>
    </source>
</reference>
<dbReference type="RefSeq" id="WP_306766136.1">
    <property type="nucleotide sequence ID" value="NZ_JANFDG010000001.1"/>
</dbReference>
<accession>A0ABV7DE10</accession>
<organism evidence="6 7">
    <name type="scientific">Shinella pollutisoli</name>
    <dbReference type="NCBI Taxonomy" id="2250594"/>
    <lineage>
        <taxon>Bacteria</taxon>
        <taxon>Pseudomonadati</taxon>
        <taxon>Pseudomonadota</taxon>
        <taxon>Alphaproteobacteria</taxon>
        <taxon>Hyphomicrobiales</taxon>
        <taxon>Rhizobiaceae</taxon>
        <taxon>Shinella</taxon>
    </lineage>
</organism>
<dbReference type="Pfam" id="PF08548">
    <property type="entry name" value="Peptidase_M10_C"/>
    <property type="match status" value="1"/>
</dbReference>
<dbReference type="Pfam" id="PF00353">
    <property type="entry name" value="HemolysinCabind"/>
    <property type="match status" value="5"/>
</dbReference>
<comment type="cofactor">
    <cofactor evidence="1">
        <name>Ca(2+)</name>
        <dbReference type="ChEBI" id="CHEBI:29108"/>
    </cofactor>
</comment>
<sequence length="640" mass="67686">MSTLVWVELSYNKTEAQSRQSDSFEKLYLAGKVVAYRWGTIFDPNETSVPYYSGWSYDPNNGYDYYEVSIAAVHLSKKDVSESVPGFESYNWSPRKYVSIVVDDISQIPVDLLQRSTADIVTEQLSASFETLVSAYASANGFSLAANVITTYGLHKALQKGVSSLVDVVEKGMNGQISPDQMGLMGEAVVKNMILDMAKVQGVPPILLDAMRHTSYVINRDAPSVENAVEVVMDDTIHGRNAYDAIVLGLGANDVILAGTGDHTISGDVGDDVLIGNSGRDRLVGGYDNDYLYGGAGNDTLVLDLKQTATLDTDYMDGGAGAADTLFITGSWYTGIVLNLATRTVTIKNDSHALVNFRNIEVFKVAASNVTVLGSSGADRIYAQGKGNVVHAGAGNDLLYGGANADKLYGDAGNDVFLGGAGADRFHGGAGSDTASYATAKAGVIVSLAKSRLNTGDAKGDAYSLIENLVGSSFSDRLYGNAAANVLDGGKGNDRLYGGAGSDKLHGGSGKDLLKGDAGNDRLYGGAGADKLYGGSGKDVFLFKSVKDSTASGRDTVYDFSRKQGDRIDLKAIDADATSGGNQAFKFIGTETFHKKAGELRYEKKSGDTFVHGDVNGDGKADFVIRFDASIAFAKGDFIL</sequence>